<comment type="caution">
    <text evidence="1">The sequence shown here is derived from an EMBL/GenBank/DDBJ whole genome shotgun (WGS) entry which is preliminary data.</text>
</comment>
<name>A0A0F9HI83_9ZZZZ</name>
<gene>
    <name evidence="1" type="ORF">LCGC14_2060610</name>
</gene>
<protein>
    <submittedName>
        <fullName evidence="1">Uncharacterized protein</fullName>
    </submittedName>
</protein>
<dbReference type="EMBL" id="LAZR01024520">
    <property type="protein sequence ID" value="KKL74867.1"/>
    <property type="molecule type" value="Genomic_DNA"/>
</dbReference>
<reference evidence="1" key="1">
    <citation type="journal article" date="2015" name="Nature">
        <title>Complex archaea that bridge the gap between prokaryotes and eukaryotes.</title>
        <authorList>
            <person name="Spang A."/>
            <person name="Saw J.H."/>
            <person name="Jorgensen S.L."/>
            <person name="Zaremba-Niedzwiedzka K."/>
            <person name="Martijn J."/>
            <person name="Lind A.E."/>
            <person name="van Eijk R."/>
            <person name="Schleper C."/>
            <person name="Guy L."/>
            <person name="Ettema T.J."/>
        </authorList>
    </citation>
    <scope>NUCLEOTIDE SEQUENCE</scope>
</reference>
<organism evidence="1">
    <name type="scientific">marine sediment metagenome</name>
    <dbReference type="NCBI Taxonomy" id="412755"/>
    <lineage>
        <taxon>unclassified sequences</taxon>
        <taxon>metagenomes</taxon>
        <taxon>ecological metagenomes</taxon>
    </lineage>
</organism>
<evidence type="ECO:0000313" key="1">
    <source>
        <dbReference type="EMBL" id="KKL74867.1"/>
    </source>
</evidence>
<sequence length="95" mass="10718">MSKAKNTEGKVPSTKIAPPTVIKCTKTQRELFIMKRDAANAGIKIIVDEYNKQSSENLGKIVDAFIEELKIDVENENWSFDAQSVQFTKQEKKGK</sequence>
<accession>A0A0F9HI83</accession>
<proteinExistence type="predicted"/>
<dbReference type="AlphaFoldDB" id="A0A0F9HI83"/>